<dbReference type="AlphaFoldDB" id="X0W1X4"/>
<name>X0W1X4_9ZZZZ</name>
<keyword evidence="3" id="KW-0378">Hydrolase</keyword>
<dbReference type="Pfam" id="PF02609">
    <property type="entry name" value="Exonuc_VII_S"/>
    <property type="match status" value="1"/>
</dbReference>
<dbReference type="GO" id="GO:0006308">
    <property type="term" value="P:DNA catabolic process"/>
    <property type="evidence" value="ECO:0007669"/>
    <property type="project" value="InterPro"/>
</dbReference>
<keyword evidence="1" id="KW-0963">Cytoplasm</keyword>
<dbReference type="PIRSF" id="PIRSF006488">
    <property type="entry name" value="Exonuc_VII_S"/>
    <property type="match status" value="1"/>
</dbReference>
<reference evidence="4" key="1">
    <citation type="journal article" date="2014" name="Front. Microbiol.">
        <title>High frequency of phylogenetically diverse reductive dehalogenase-homologous genes in deep subseafloor sedimentary metagenomes.</title>
        <authorList>
            <person name="Kawai M."/>
            <person name="Futagami T."/>
            <person name="Toyoda A."/>
            <person name="Takaki Y."/>
            <person name="Nishi S."/>
            <person name="Hori S."/>
            <person name="Arai W."/>
            <person name="Tsubouchi T."/>
            <person name="Morono Y."/>
            <person name="Uchiyama I."/>
            <person name="Ito T."/>
            <person name="Fujiyama A."/>
            <person name="Inagaki F."/>
            <person name="Takami H."/>
        </authorList>
    </citation>
    <scope>NUCLEOTIDE SEQUENCE</scope>
    <source>
        <strain evidence="4">Expedition CK06-06</strain>
    </source>
</reference>
<dbReference type="Gene3D" id="1.10.287.1040">
    <property type="entry name" value="Exonuclease VII, small subunit"/>
    <property type="match status" value="1"/>
</dbReference>
<comment type="caution">
    <text evidence="4">The sequence shown here is derived from an EMBL/GenBank/DDBJ whole genome shotgun (WGS) entry which is preliminary data.</text>
</comment>
<dbReference type="NCBIfam" id="TIGR01280">
    <property type="entry name" value="xseB"/>
    <property type="match status" value="1"/>
</dbReference>
<gene>
    <name evidence="4" type="ORF">S01H1_46901</name>
</gene>
<evidence type="ECO:0000313" key="4">
    <source>
        <dbReference type="EMBL" id="GAG17332.1"/>
    </source>
</evidence>
<dbReference type="NCBIfam" id="NF002140">
    <property type="entry name" value="PRK00977.1-4"/>
    <property type="match status" value="1"/>
</dbReference>
<dbReference type="InterPro" id="IPR003761">
    <property type="entry name" value="Exonuc_VII_S"/>
</dbReference>
<organism evidence="4">
    <name type="scientific">marine sediment metagenome</name>
    <dbReference type="NCBI Taxonomy" id="412755"/>
    <lineage>
        <taxon>unclassified sequences</taxon>
        <taxon>metagenomes</taxon>
        <taxon>ecological metagenomes</taxon>
    </lineage>
</organism>
<protein>
    <submittedName>
        <fullName evidence="4">Uncharacterized protein</fullName>
    </submittedName>
</protein>
<evidence type="ECO:0000256" key="1">
    <source>
        <dbReference type="ARBA" id="ARBA00022490"/>
    </source>
</evidence>
<proteinExistence type="inferred from homology"/>
<dbReference type="SUPFAM" id="SSF116842">
    <property type="entry name" value="XseB-like"/>
    <property type="match status" value="1"/>
</dbReference>
<keyword evidence="2" id="KW-0540">Nuclease</keyword>
<sequence length="81" mass="9474">MKEKRFEDAMRELEDIVKRLESGDLPLEESLKIFEEGVALSRYCFNKLEEAEKRVSILVKDESGIKREPFEHEATEGVKED</sequence>
<dbReference type="EMBL" id="BARS01030049">
    <property type="protein sequence ID" value="GAG17332.1"/>
    <property type="molecule type" value="Genomic_DNA"/>
</dbReference>
<dbReference type="PANTHER" id="PTHR34137:SF1">
    <property type="entry name" value="EXODEOXYRIBONUCLEASE 7 SMALL SUBUNIT"/>
    <property type="match status" value="1"/>
</dbReference>
<dbReference type="HAMAP" id="MF_00337">
    <property type="entry name" value="Exonuc_7_S"/>
    <property type="match status" value="1"/>
</dbReference>
<evidence type="ECO:0000256" key="2">
    <source>
        <dbReference type="ARBA" id="ARBA00022722"/>
    </source>
</evidence>
<dbReference type="PANTHER" id="PTHR34137">
    <property type="entry name" value="EXODEOXYRIBONUCLEASE 7 SMALL SUBUNIT"/>
    <property type="match status" value="1"/>
</dbReference>
<dbReference type="GO" id="GO:0008855">
    <property type="term" value="F:exodeoxyribonuclease VII activity"/>
    <property type="evidence" value="ECO:0007669"/>
    <property type="project" value="InterPro"/>
</dbReference>
<dbReference type="GO" id="GO:0009318">
    <property type="term" value="C:exodeoxyribonuclease VII complex"/>
    <property type="evidence" value="ECO:0007669"/>
    <property type="project" value="InterPro"/>
</dbReference>
<evidence type="ECO:0000256" key="3">
    <source>
        <dbReference type="ARBA" id="ARBA00022801"/>
    </source>
</evidence>
<dbReference type="InterPro" id="IPR037004">
    <property type="entry name" value="Exonuc_VII_ssu_sf"/>
</dbReference>
<dbReference type="GO" id="GO:0005829">
    <property type="term" value="C:cytosol"/>
    <property type="evidence" value="ECO:0007669"/>
    <property type="project" value="TreeGrafter"/>
</dbReference>
<accession>X0W1X4</accession>